<sequence>MENSNYIDTLTPLRGIAALWVVLYHYDQLTTFTGLDHLVSQDSTMLLAKGYLFVDFFFLLSGFILAHVYGSRFQHGINLRSSWNYLWARFSRLYPLHVFCLLTHVLVACFLILGFPNVWDKFSHMYALKGIPVHLFLGQAWGSDYWLTWNVPSWSISAEWAIYMLSPVLFLFLFKKKGVWPWVMSIISFTILGSIVHFHVKHSLDTTFDWGIFRCFAEFTLGIVVYNLYQEGFLKKWLAKDLAFVVMALITLLGLHIKINDVWIIPCFALVILTAAYNQGKVQQVMKWPMAQYLGEISYSIYMMQGLWLSLYWMGLDSWLANRPGIVPDTWTLLALVMSLLFVNMVSAAWSYHNIEIPFQLKLRKMKFKRLFNFQ</sequence>
<reference evidence="4 5" key="1">
    <citation type="submission" date="2016-11" db="EMBL/GenBank/DDBJ databases">
        <authorList>
            <person name="Varghese N."/>
            <person name="Submissions S."/>
        </authorList>
    </citation>
    <scope>NUCLEOTIDE SEQUENCE [LARGE SCALE GENOMIC DNA]</scope>
    <source>
        <strain evidence="4 5">CGMCC 1.12174</strain>
        <strain evidence="3 6">DSM 26351</strain>
    </source>
</reference>
<evidence type="ECO:0000259" key="2">
    <source>
        <dbReference type="Pfam" id="PF01757"/>
    </source>
</evidence>
<dbReference type="PANTHER" id="PTHR23028">
    <property type="entry name" value="ACETYLTRANSFERASE"/>
    <property type="match status" value="1"/>
</dbReference>
<proteinExistence type="predicted"/>
<dbReference type="STRING" id="1055723.SAMN05216293_3507"/>
<name>A0A1M7AQS0_9FLAO</name>
<accession>A0A1M7AQS0</accession>
<feature type="transmembrane region" description="Helical" evidence="1">
    <location>
        <begin position="179"/>
        <end position="198"/>
    </location>
</feature>
<protein>
    <submittedName>
        <fullName evidence="4">Peptidoglycan/LPS O-acetylase OafA/YrhL, contains acyltransferase and SGNH-hydrolase domains</fullName>
    </submittedName>
</protein>
<feature type="transmembrane region" description="Helical" evidence="1">
    <location>
        <begin position="50"/>
        <end position="72"/>
    </location>
</feature>
<keyword evidence="1" id="KW-0812">Transmembrane</keyword>
<dbReference type="PANTHER" id="PTHR23028:SF53">
    <property type="entry name" value="ACYL_TRANSF_3 DOMAIN-CONTAINING PROTEIN"/>
    <property type="match status" value="1"/>
</dbReference>
<evidence type="ECO:0000313" key="4">
    <source>
        <dbReference type="EMBL" id="SHL45122.1"/>
    </source>
</evidence>
<feature type="transmembrane region" description="Helical" evidence="1">
    <location>
        <begin position="333"/>
        <end position="355"/>
    </location>
</feature>
<keyword evidence="4" id="KW-0808">Transferase</keyword>
<evidence type="ECO:0000256" key="1">
    <source>
        <dbReference type="SAM" id="Phobius"/>
    </source>
</evidence>
<organism evidence="4 5">
    <name type="scientific">Flagellimonas taeanensis</name>
    <dbReference type="NCBI Taxonomy" id="1005926"/>
    <lineage>
        <taxon>Bacteria</taxon>
        <taxon>Pseudomonadati</taxon>
        <taxon>Bacteroidota</taxon>
        <taxon>Flavobacteriia</taxon>
        <taxon>Flavobacteriales</taxon>
        <taxon>Flavobacteriaceae</taxon>
        <taxon>Flagellimonas</taxon>
    </lineage>
</organism>
<dbReference type="InterPro" id="IPR050879">
    <property type="entry name" value="Acyltransferase_3"/>
</dbReference>
<keyword evidence="4" id="KW-0012">Acyltransferase</keyword>
<dbReference type="Pfam" id="PF01757">
    <property type="entry name" value="Acyl_transf_3"/>
    <property type="match status" value="1"/>
</dbReference>
<dbReference type="GO" id="GO:0016747">
    <property type="term" value="F:acyltransferase activity, transferring groups other than amino-acyl groups"/>
    <property type="evidence" value="ECO:0007669"/>
    <property type="project" value="InterPro"/>
</dbReference>
<dbReference type="EMBL" id="FRAT01000010">
    <property type="protein sequence ID" value="SHL45122.1"/>
    <property type="molecule type" value="Genomic_DNA"/>
</dbReference>
<dbReference type="OrthoDB" id="9796461at2"/>
<evidence type="ECO:0000313" key="6">
    <source>
        <dbReference type="Proteomes" id="UP000198940"/>
    </source>
</evidence>
<dbReference type="GO" id="GO:0016020">
    <property type="term" value="C:membrane"/>
    <property type="evidence" value="ECO:0007669"/>
    <property type="project" value="TreeGrafter"/>
</dbReference>
<feature type="transmembrane region" description="Helical" evidence="1">
    <location>
        <begin position="154"/>
        <end position="174"/>
    </location>
</feature>
<dbReference type="EMBL" id="FOKU01000009">
    <property type="protein sequence ID" value="SFC35322.1"/>
    <property type="molecule type" value="Genomic_DNA"/>
</dbReference>
<dbReference type="Proteomes" id="UP000198940">
    <property type="component" value="Unassembled WGS sequence"/>
</dbReference>
<dbReference type="GO" id="GO:0000271">
    <property type="term" value="P:polysaccharide biosynthetic process"/>
    <property type="evidence" value="ECO:0007669"/>
    <property type="project" value="TreeGrafter"/>
</dbReference>
<feature type="transmembrane region" description="Helical" evidence="1">
    <location>
        <begin position="263"/>
        <end position="280"/>
    </location>
</feature>
<evidence type="ECO:0000313" key="3">
    <source>
        <dbReference type="EMBL" id="SFC35322.1"/>
    </source>
</evidence>
<dbReference type="Proteomes" id="UP000184031">
    <property type="component" value="Unassembled WGS sequence"/>
</dbReference>
<evidence type="ECO:0000313" key="5">
    <source>
        <dbReference type="Proteomes" id="UP000184031"/>
    </source>
</evidence>
<dbReference type="InterPro" id="IPR002656">
    <property type="entry name" value="Acyl_transf_3_dom"/>
</dbReference>
<dbReference type="AlphaFoldDB" id="A0A1M7AQS0"/>
<dbReference type="RefSeq" id="WP_072882190.1">
    <property type="nucleotide sequence ID" value="NZ_FOKU01000009.1"/>
</dbReference>
<comment type="caution">
    <text evidence="4">The sequence shown here is derived from an EMBL/GenBank/DDBJ whole genome shotgun (WGS) entry which is preliminary data.</text>
</comment>
<feature type="transmembrane region" description="Helical" evidence="1">
    <location>
        <begin position="241"/>
        <end position="257"/>
    </location>
</feature>
<keyword evidence="1" id="KW-1133">Transmembrane helix</keyword>
<keyword evidence="6" id="KW-1185">Reference proteome</keyword>
<feature type="domain" description="Acyltransferase 3" evidence="2">
    <location>
        <begin position="13"/>
        <end position="342"/>
    </location>
</feature>
<feature type="transmembrane region" description="Helical" evidence="1">
    <location>
        <begin position="210"/>
        <end position="229"/>
    </location>
</feature>
<gene>
    <name evidence="3" type="ORF">SAMN04487891_109134</name>
    <name evidence="4" type="ORF">SAMN05216293_3507</name>
</gene>
<keyword evidence="1" id="KW-0472">Membrane</keyword>
<feature type="transmembrane region" description="Helical" evidence="1">
    <location>
        <begin position="301"/>
        <end position="321"/>
    </location>
</feature>
<feature type="transmembrane region" description="Helical" evidence="1">
    <location>
        <begin position="93"/>
        <end position="115"/>
    </location>
</feature>